<keyword evidence="2" id="KW-1185">Reference proteome</keyword>
<gene>
    <name evidence="1" type="ORF">B0H16DRAFT_1834958</name>
</gene>
<sequence>MSATGLLNRIIQEFDLPSQTPDDNFEVMNVTGAIQAGSISRIYRGIKGIEGDMSSLQQIAASAKLCVQCLSVLFLSPRPRVIVNSFDEAGCITLIPLSKFQEPGRRPQNRPEVFIAYTEFYMSADPVIVEHSTASRPPPRPQYVLPFSMMLRDSSGINSRFLRRIMWTSNLLRILPANDLRPESRSSGIEICATPFCAKCIPTVQVEVFRCQGSASRYCRLYIKESRFQGFLYLALALSTRRSYGTLLKISMKNTNGYALGLIHFLIAFNFNPNLKLVPFRAWNAE</sequence>
<dbReference type="Proteomes" id="UP001215598">
    <property type="component" value="Unassembled WGS sequence"/>
</dbReference>
<reference evidence="1" key="1">
    <citation type="submission" date="2023-03" db="EMBL/GenBank/DDBJ databases">
        <title>Massive genome expansion in bonnet fungi (Mycena s.s.) driven by repeated elements and novel gene families across ecological guilds.</title>
        <authorList>
            <consortium name="Lawrence Berkeley National Laboratory"/>
            <person name="Harder C.B."/>
            <person name="Miyauchi S."/>
            <person name="Viragh M."/>
            <person name="Kuo A."/>
            <person name="Thoen E."/>
            <person name="Andreopoulos B."/>
            <person name="Lu D."/>
            <person name="Skrede I."/>
            <person name="Drula E."/>
            <person name="Henrissat B."/>
            <person name="Morin E."/>
            <person name="Kohler A."/>
            <person name="Barry K."/>
            <person name="LaButti K."/>
            <person name="Morin E."/>
            <person name="Salamov A."/>
            <person name="Lipzen A."/>
            <person name="Mereny Z."/>
            <person name="Hegedus B."/>
            <person name="Baldrian P."/>
            <person name="Stursova M."/>
            <person name="Weitz H."/>
            <person name="Taylor A."/>
            <person name="Grigoriev I.V."/>
            <person name="Nagy L.G."/>
            <person name="Martin F."/>
            <person name="Kauserud H."/>
        </authorList>
    </citation>
    <scope>NUCLEOTIDE SEQUENCE</scope>
    <source>
        <strain evidence="1">CBHHK182m</strain>
    </source>
</reference>
<comment type="caution">
    <text evidence="1">The sequence shown here is derived from an EMBL/GenBank/DDBJ whole genome shotgun (WGS) entry which is preliminary data.</text>
</comment>
<proteinExistence type="predicted"/>
<evidence type="ECO:0000313" key="2">
    <source>
        <dbReference type="Proteomes" id="UP001215598"/>
    </source>
</evidence>
<dbReference type="EMBL" id="JARKIB010000552">
    <property type="protein sequence ID" value="KAJ7700567.1"/>
    <property type="molecule type" value="Genomic_DNA"/>
</dbReference>
<name>A0AAD7GP82_9AGAR</name>
<accession>A0AAD7GP82</accession>
<organism evidence="1 2">
    <name type="scientific">Mycena metata</name>
    <dbReference type="NCBI Taxonomy" id="1033252"/>
    <lineage>
        <taxon>Eukaryota</taxon>
        <taxon>Fungi</taxon>
        <taxon>Dikarya</taxon>
        <taxon>Basidiomycota</taxon>
        <taxon>Agaricomycotina</taxon>
        <taxon>Agaricomycetes</taxon>
        <taxon>Agaricomycetidae</taxon>
        <taxon>Agaricales</taxon>
        <taxon>Marasmiineae</taxon>
        <taxon>Mycenaceae</taxon>
        <taxon>Mycena</taxon>
    </lineage>
</organism>
<evidence type="ECO:0000313" key="1">
    <source>
        <dbReference type="EMBL" id="KAJ7700567.1"/>
    </source>
</evidence>
<dbReference type="AlphaFoldDB" id="A0AAD7GP82"/>
<protein>
    <submittedName>
        <fullName evidence="1">Uncharacterized protein</fullName>
    </submittedName>
</protein>